<dbReference type="Proteomes" id="UP000194885">
    <property type="component" value="Unassembled WGS sequence"/>
</dbReference>
<dbReference type="NCBIfam" id="TIGR00691">
    <property type="entry name" value="spoT_relA"/>
    <property type="match status" value="1"/>
</dbReference>
<sequence length="786" mass="89802">MNTKNCLKKLFKSEHFRKKMYNFTDFGATIKQIFVPIPVLPKKKGGSIPVPKEEILTGPGVIKLVSQYMGPEHVAFVEKACKYATAAHDGQFRKSGEPYIIHPIQVAGILADLKMDPHTVATGFLHDVVEDTEVTLEDLREEFGDDVAMLVDGVTKLGKIKYKSHEEQLAENHRKMLLAMAQDLRVIMVKLADRLHNMRTLKHLREDKQRRIAQETLEIYAPLAHRLGISRIKWELEDTALRYLNPKQYYRIVHLMQTKREEREKYVNGTVEDIRVATEELGIFAEIYGRPKHIYSIYRKMKDQKKQFNEIYDLLAIRVIVDSIKDCYAVLGAIHTKWKPMPGRFKDYIAMPKANMYQSLHTTVIGPAGNPVEIQIRTQEMHEIAEFGVAAHWAYKEGKNEKVEPDGMTKQLSWFHEILELQDESYDASEFMEGVKGDIFSDKVYVFTPKGDVTELPKGSGPLDFAYSIHTDIGNKTTGAKVNGKMVQLDYKLKNGDIIEIMTSPNSFGPSRDWLKLVATSKARNKIKRFFKAQDREENVIKGHESVVKCITDLGFTPKDILTKNKLQEALDRFNYQSEDDLYAAVGYGEVSPLTMANRLTEKERKEQKIEQQKQEAEEIMNQPKKEPEKMKVRHEGGVVIQGVENLLIRISRCCNPIPGDDIVGYITKGRGISIHRRDCPNVQPDKPNVAERLIEVEWEDTSNTRKEYDADLEIYGYNRSGLLNDVLQTVNALTKNLNSVEARTNKDKMATIHLTVGIQNLSHLKSIVDKIKAVPDVYSVRRTNG</sequence>
<dbReference type="CDD" id="cd04876">
    <property type="entry name" value="ACT_RelA-SpoT"/>
    <property type="match status" value="1"/>
</dbReference>
<dbReference type="Gene3D" id="1.10.3210.10">
    <property type="entry name" value="Hypothetical protein af1432"/>
    <property type="match status" value="1"/>
</dbReference>
<dbReference type="SUPFAM" id="SSF55021">
    <property type="entry name" value="ACT-like"/>
    <property type="match status" value="1"/>
</dbReference>
<dbReference type="PROSITE" id="PS51880">
    <property type="entry name" value="TGS"/>
    <property type="match status" value="1"/>
</dbReference>
<gene>
    <name evidence="10" type="ORF">A5810_000675</name>
</gene>
<name>A0A242BMH4_ENTFC</name>
<dbReference type="InterPro" id="IPR045865">
    <property type="entry name" value="ACT-like_dom_sf"/>
</dbReference>
<keyword evidence="10" id="KW-0808">Transferase</keyword>
<dbReference type="InterPro" id="IPR006674">
    <property type="entry name" value="HD_domain"/>
</dbReference>
<dbReference type="InterPro" id="IPR004095">
    <property type="entry name" value="TGS"/>
</dbReference>
<dbReference type="PROSITE" id="PS51671">
    <property type="entry name" value="ACT"/>
    <property type="match status" value="1"/>
</dbReference>
<comment type="caution">
    <text evidence="10">The sequence shown here is derived from an EMBL/GenBank/DDBJ whole genome shotgun (WGS) entry which is preliminary data.</text>
</comment>
<dbReference type="CDD" id="cd00077">
    <property type="entry name" value="HDc"/>
    <property type="match status" value="1"/>
</dbReference>
<keyword evidence="3" id="KW-0342">GTP-binding</keyword>
<dbReference type="Gene3D" id="3.30.460.10">
    <property type="entry name" value="Beta Polymerase, domain 2"/>
    <property type="match status" value="1"/>
</dbReference>
<dbReference type="InterPro" id="IPR012675">
    <property type="entry name" value="Beta-grasp_dom_sf"/>
</dbReference>
<dbReference type="GO" id="GO:0005886">
    <property type="term" value="C:plasma membrane"/>
    <property type="evidence" value="ECO:0007669"/>
    <property type="project" value="TreeGrafter"/>
</dbReference>
<dbReference type="InterPro" id="IPR007685">
    <property type="entry name" value="RelA_SpoT"/>
</dbReference>
<protein>
    <recommendedName>
        <fullName evidence="2">GTP diphosphokinase</fullName>
        <ecNumber evidence="2">2.7.6.5</ecNumber>
    </recommendedName>
</protein>
<feature type="domain" description="ACT" evidence="7">
    <location>
        <begin position="712"/>
        <end position="786"/>
    </location>
</feature>
<dbReference type="SUPFAM" id="SSF109604">
    <property type="entry name" value="HD-domain/PDEase-like"/>
    <property type="match status" value="1"/>
</dbReference>
<dbReference type="GO" id="GO:0008728">
    <property type="term" value="F:GTP diphosphokinase activity"/>
    <property type="evidence" value="ECO:0007669"/>
    <property type="project" value="UniProtKB-EC"/>
</dbReference>
<keyword evidence="6" id="KW-0175">Coiled coil</keyword>
<proteinExistence type="inferred from homology"/>
<reference evidence="10 11" key="1">
    <citation type="submission" date="2017-05" db="EMBL/GenBank/DDBJ databases">
        <title>The Genome Sequence of Enterococcus faecium 7H8_DIV0219.</title>
        <authorList>
            <consortium name="The Broad Institute Genomics Platform"/>
            <consortium name="The Broad Institute Genomic Center for Infectious Diseases"/>
            <person name="Earl A."/>
            <person name="Manson A."/>
            <person name="Schwartman J."/>
            <person name="Gilmore M."/>
            <person name="Abouelleil A."/>
            <person name="Cao P."/>
            <person name="Chapman S."/>
            <person name="Cusick C."/>
            <person name="Shea T."/>
            <person name="Young S."/>
            <person name="Neafsey D."/>
            <person name="Nusbaum C."/>
            <person name="Birren B."/>
        </authorList>
    </citation>
    <scope>NUCLEOTIDE SEQUENCE [LARGE SCALE GENOMIC DNA]</scope>
    <source>
        <strain evidence="10 11">7H8_DIV0219</strain>
    </source>
</reference>
<evidence type="ECO:0000259" key="9">
    <source>
        <dbReference type="PROSITE" id="PS51880"/>
    </source>
</evidence>
<dbReference type="FunFam" id="1.10.3210.10:FF:000001">
    <property type="entry name" value="GTP pyrophosphokinase RelA"/>
    <property type="match status" value="1"/>
</dbReference>
<dbReference type="InterPro" id="IPR002912">
    <property type="entry name" value="ACT_dom"/>
</dbReference>
<dbReference type="Pfam" id="PF02824">
    <property type="entry name" value="TGS"/>
    <property type="match status" value="1"/>
</dbReference>
<dbReference type="AlphaFoldDB" id="A0A242BMH4"/>
<dbReference type="InterPro" id="IPR004811">
    <property type="entry name" value="RelA/Spo_fam"/>
</dbReference>
<dbReference type="FunFam" id="3.30.460.10:FF:000001">
    <property type="entry name" value="GTP pyrophosphokinase RelA"/>
    <property type="match status" value="1"/>
</dbReference>
<dbReference type="SMART" id="SM00954">
    <property type="entry name" value="RelA_SpoT"/>
    <property type="match status" value="1"/>
</dbReference>
<evidence type="ECO:0000313" key="10">
    <source>
        <dbReference type="EMBL" id="OTN96340.1"/>
    </source>
</evidence>
<dbReference type="UniPathway" id="UPA00908">
    <property type="reaction ID" value="UER00884"/>
</dbReference>
<accession>A0A242BMH4</accession>
<dbReference type="InterPro" id="IPR003607">
    <property type="entry name" value="HD/PDEase_dom"/>
</dbReference>
<comment type="function">
    <text evidence="5">In eubacteria ppGpp (guanosine 3'-diphosphate 5'-diphosphate) is a mediator of the stringent response that coordinates a variety of cellular activities in response to changes in nutritional abundance.</text>
</comment>
<feature type="coiled-coil region" evidence="6">
    <location>
        <begin position="596"/>
        <end position="623"/>
    </location>
</feature>
<evidence type="ECO:0000256" key="1">
    <source>
        <dbReference type="ARBA" id="ARBA00004976"/>
    </source>
</evidence>
<dbReference type="InterPro" id="IPR012676">
    <property type="entry name" value="TGS-like"/>
</dbReference>
<dbReference type="SUPFAM" id="SSF81301">
    <property type="entry name" value="Nucleotidyltransferase"/>
    <property type="match status" value="1"/>
</dbReference>
<dbReference type="Gene3D" id="3.10.20.30">
    <property type="match status" value="1"/>
</dbReference>
<dbReference type="EC" id="2.7.6.5" evidence="2"/>
<dbReference type="Pfam" id="PF13328">
    <property type="entry name" value="HD_4"/>
    <property type="match status" value="1"/>
</dbReference>
<dbReference type="InterPro" id="IPR045600">
    <property type="entry name" value="RelA/SpoT_AH_RIS"/>
</dbReference>
<dbReference type="PROSITE" id="PS51831">
    <property type="entry name" value="HD"/>
    <property type="match status" value="1"/>
</dbReference>
<evidence type="ECO:0000256" key="3">
    <source>
        <dbReference type="ARBA" id="ARBA00023134"/>
    </source>
</evidence>
<comment type="pathway">
    <text evidence="1">Purine metabolism; ppGpp biosynthesis; ppGpp from GTP: step 1/2.</text>
</comment>
<feature type="domain" description="HD" evidence="8">
    <location>
        <begin position="99"/>
        <end position="198"/>
    </location>
</feature>
<dbReference type="CDD" id="cd05399">
    <property type="entry name" value="NT_Rel-Spo_like"/>
    <property type="match status" value="1"/>
</dbReference>
<comment type="similarity">
    <text evidence="5">Belongs to the relA/spoT family.</text>
</comment>
<evidence type="ECO:0000256" key="2">
    <source>
        <dbReference type="ARBA" id="ARBA00013251"/>
    </source>
</evidence>
<dbReference type="Pfam" id="PF04607">
    <property type="entry name" value="RelA_SpoT"/>
    <property type="match status" value="1"/>
</dbReference>
<dbReference type="GO" id="GO:0005525">
    <property type="term" value="F:GTP binding"/>
    <property type="evidence" value="ECO:0007669"/>
    <property type="project" value="UniProtKB-KW"/>
</dbReference>
<organism evidence="10 11">
    <name type="scientific">Enterococcus faecium</name>
    <name type="common">Streptococcus faecium</name>
    <dbReference type="NCBI Taxonomy" id="1352"/>
    <lineage>
        <taxon>Bacteria</taxon>
        <taxon>Bacillati</taxon>
        <taxon>Bacillota</taxon>
        <taxon>Bacilli</taxon>
        <taxon>Lactobacillales</taxon>
        <taxon>Enterococcaceae</taxon>
        <taxon>Enterococcus</taxon>
    </lineage>
</organism>
<evidence type="ECO:0000259" key="7">
    <source>
        <dbReference type="PROSITE" id="PS51671"/>
    </source>
</evidence>
<evidence type="ECO:0000313" key="11">
    <source>
        <dbReference type="Proteomes" id="UP000194885"/>
    </source>
</evidence>
<dbReference type="SUPFAM" id="SSF81271">
    <property type="entry name" value="TGS-like"/>
    <property type="match status" value="1"/>
</dbReference>
<dbReference type="InterPro" id="IPR043519">
    <property type="entry name" value="NT_sf"/>
</dbReference>
<keyword evidence="3" id="KW-0547">Nucleotide-binding</keyword>
<dbReference type="CDD" id="cd01668">
    <property type="entry name" value="TGS_RSH"/>
    <property type="match status" value="1"/>
</dbReference>
<dbReference type="PANTHER" id="PTHR21262:SF31">
    <property type="entry name" value="GTP PYROPHOSPHOKINASE"/>
    <property type="match status" value="1"/>
</dbReference>
<feature type="domain" description="TGS" evidence="9">
    <location>
        <begin position="442"/>
        <end position="503"/>
    </location>
</feature>
<dbReference type="GO" id="GO:0016301">
    <property type="term" value="F:kinase activity"/>
    <property type="evidence" value="ECO:0007669"/>
    <property type="project" value="UniProtKB-KW"/>
</dbReference>
<dbReference type="SMART" id="SM00471">
    <property type="entry name" value="HDc"/>
    <property type="match status" value="1"/>
</dbReference>
<dbReference type="Pfam" id="PF13291">
    <property type="entry name" value="ACT_4"/>
    <property type="match status" value="1"/>
</dbReference>
<dbReference type="InterPro" id="IPR033655">
    <property type="entry name" value="TGS_RelA/SpoT"/>
</dbReference>
<dbReference type="EMBL" id="NGKW01000001">
    <property type="protein sequence ID" value="OTN96340.1"/>
    <property type="molecule type" value="Genomic_DNA"/>
</dbReference>
<evidence type="ECO:0000256" key="5">
    <source>
        <dbReference type="RuleBase" id="RU003847"/>
    </source>
</evidence>
<evidence type="ECO:0000256" key="4">
    <source>
        <dbReference type="ARBA" id="ARBA00048244"/>
    </source>
</evidence>
<dbReference type="Pfam" id="PF19296">
    <property type="entry name" value="RelA_AH_RIS"/>
    <property type="match status" value="1"/>
</dbReference>
<dbReference type="Gene3D" id="3.30.70.260">
    <property type="match status" value="1"/>
</dbReference>
<evidence type="ECO:0000259" key="8">
    <source>
        <dbReference type="PROSITE" id="PS51831"/>
    </source>
</evidence>
<dbReference type="FunFam" id="3.10.20.30:FF:000002">
    <property type="entry name" value="GTP pyrophosphokinase (RelA/SpoT)"/>
    <property type="match status" value="1"/>
</dbReference>
<dbReference type="GO" id="GO:0015970">
    <property type="term" value="P:guanosine tetraphosphate biosynthetic process"/>
    <property type="evidence" value="ECO:0007669"/>
    <property type="project" value="UniProtKB-UniPathway"/>
</dbReference>
<dbReference type="PANTHER" id="PTHR21262">
    <property type="entry name" value="GUANOSINE-3',5'-BIS DIPHOSPHATE 3'-PYROPHOSPHOHYDROLASE"/>
    <property type="match status" value="1"/>
</dbReference>
<evidence type="ECO:0000256" key="6">
    <source>
        <dbReference type="SAM" id="Coils"/>
    </source>
</evidence>
<keyword evidence="10" id="KW-0418">Kinase</keyword>
<comment type="catalytic activity">
    <reaction evidence="4">
        <text>GTP + ATP = guanosine 3'-diphosphate 5'-triphosphate + AMP</text>
        <dbReference type="Rhea" id="RHEA:22088"/>
        <dbReference type="ChEBI" id="CHEBI:30616"/>
        <dbReference type="ChEBI" id="CHEBI:37565"/>
        <dbReference type="ChEBI" id="CHEBI:142410"/>
        <dbReference type="ChEBI" id="CHEBI:456215"/>
        <dbReference type="EC" id="2.7.6.5"/>
    </reaction>
</comment>